<feature type="region of interest" description="Disordered" evidence="1">
    <location>
        <begin position="396"/>
        <end position="453"/>
    </location>
</feature>
<accession>A0A8T2NEV6</accession>
<dbReference type="InterPro" id="IPR047012">
    <property type="entry name" value="ICAM_VCAM"/>
</dbReference>
<dbReference type="InterPro" id="IPR007110">
    <property type="entry name" value="Ig-like_dom"/>
</dbReference>
<evidence type="ECO:0000256" key="2">
    <source>
        <dbReference type="SAM" id="SignalP"/>
    </source>
</evidence>
<comment type="caution">
    <text evidence="4">The sequence shown here is derived from an EMBL/GenBank/DDBJ whole genome shotgun (WGS) entry which is preliminary data.</text>
</comment>
<proteinExistence type="predicted"/>
<dbReference type="SUPFAM" id="SSF48726">
    <property type="entry name" value="Immunoglobulin"/>
    <property type="match status" value="4"/>
</dbReference>
<dbReference type="EMBL" id="JAFBMS010000066">
    <property type="protein sequence ID" value="KAG9338524.1"/>
    <property type="molecule type" value="Genomic_DNA"/>
</dbReference>
<feature type="domain" description="Ig-like" evidence="3">
    <location>
        <begin position="310"/>
        <end position="412"/>
    </location>
</feature>
<evidence type="ECO:0000259" key="3">
    <source>
        <dbReference type="PROSITE" id="PS50835"/>
    </source>
</evidence>
<dbReference type="GO" id="GO:0007155">
    <property type="term" value="P:cell adhesion"/>
    <property type="evidence" value="ECO:0007669"/>
    <property type="project" value="InterPro"/>
</dbReference>
<protein>
    <recommendedName>
        <fullName evidence="3">Ig-like domain-containing protein</fullName>
    </recommendedName>
</protein>
<feature type="compositionally biased region" description="Polar residues" evidence="1">
    <location>
        <begin position="419"/>
        <end position="441"/>
    </location>
</feature>
<feature type="compositionally biased region" description="Polar residues" evidence="1">
    <location>
        <begin position="400"/>
        <end position="411"/>
    </location>
</feature>
<name>A0A8T2NEV6_9TELE</name>
<dbReference type="SMART" id="SM00409">
    <property type="entry name" value="IG"/>
    <property type="match status" value="2"/>
</dbReference>
<feature type="domain" description="Ig-like" evidence="3">
    <location>
        <begin position="215"/>
        <end position="305"/>
    </location>
</feature>
<feature type="non-terminal residue" evidence="4">
    <location>
        <position position="459"/>
    </location>
</feature>
<sequence length="459" mass="50950">MELRILWVFVIPTAFSLDVYLEPGRKVVSRVGDRLVLKCGVRNCQKADFLWRNLEDRPLHSSMARVSDTESQLIIENILLMHEVKIECKALCSDGSRRVRTVDVEVYSFPLDPVVSGNEDLKPGMKNDLTCQVRDVYPGERLKIEWVQGETILKEEYGDEATVEGELQSLTSVYSYTPKSEGKDESITCKATLGVPGVPANQQTRSSTVPLTVQPLSLDLDAYLEPKGKVVSRVGDRLVLKCGVRNCQKAEFSWISLDDKDLNTSSVSETESHLVIETVKLDHQTTIGCKARCNGSVRERKANVIVYSFPLDPVVSGNEGLRPGMKNNLTCRVHDVYPGERLKIEWVQGETVLKEEYGDEATVEGELQSLTSVYSYTPKSEGRDENITCRATLDLPGVPANQQTRSSTVPLTVQPGRPNLSTTAVLTTQPRPVTETSTLQSPNPPNPTNNDVSCKYVCE</sequence>
<dbReference type="GO" id="GO:0005886">
    <property type="term" value="C:plasma membrane"/>
    <property type="evidence" value="ECO:0007669"/>
    <property type="project" value="TreeGrafter"/>
</dbReference>
<feature type="chain" id="PRO_5035757431" description="Ig-like domain-containing protein" evidence="2">
    <location>
        <begin position="17"/>
        <end position="459"/>
    </location>
</feature>
<keyword evidence="2" id="KW-0732">Signal</keyword>
<dbReference type="Proteomes" id="UP000824540">
    <property type="component" value="Unassembled WGS sequence"/>
</dbReference>
<feature type="signal peptide" evidence="2">
    <location>
        <begin position="1"/>
        <end position="16"/>
    </location>
</feature>
<dbReference type="Gene3D" id="2.60.40.10">
    <property type="entry name" value="Immunoglobulins"/>
    <property type="match status" value="4"/>
</dbReference>
<gene>
    <name evidence="4" type="ORF">JZ751_025759</name>
</gene>
<dbReference type="PROSITE" id="PS50835">
    <property type="entry name" value="IG_LIKE"/>
    <property type="match status" value="3"/>
</dbReference>
<dbReference type="InterPro" id="IPR036179">
    <property type="entry name" value="Ig-like_dom_sf"/>
</dbReference>
<dbReference type="PANTHER" id="PTHR13771:SF14">
    <property type="entry name" value="VASCULAR CELL ADHESION PROTEIN 1"/>
    <property type="match status" value="1"/>
</dbReference>
<dbReference type="InterPro" id="IPR013783">
    <property type="entry name" value="Ig-like_fold"/>
</dbReference>
<evidence type="ECO:0000256" key="1">
    <source>
        <dbReference type="SAM" id="MobiDB-lite"/>
    </source>
</evidence>
<evidence type="ECO:0000313" key="4">
    <source>
        <dbReference type="EMBL" id="KAG9338524.1"/>
    </source>
</evidence>
<reference evidence="4" key="1">
    <citation type="thesis" date="2021" institute="BYU ScholarsArchive" country="Provo, UT, USA">
        <title>Applications of and Algorithms for Genome Assembly and Genomic Analyses with an Emphasis on Marine Teleosts.</title>
        <authorList>
            <person name="Pickett B.D."/>
        </authorList>
    </citation>
    <scope>NUCLEOTIDE SEQUENCE</scope>
    <source>
        <strain evidence="4">HI-2016</strain>
    </source>
</reference>
<dbReference type="OrthoDB" id="8888458at2759"/>
<dbReference type="InterPro" id="IPR013098">
    <property type="entry name" value="Ig_I-set"/>
</dbReference>
<dbReference type="InterPro" id="IPR003599">
    <property type="entry name" value="Ig_sub"/>
</dbReference>
<dbReference type="AlphaFoldDB" id="A0A8T2NEV6"/>
<evidence type="ECO:0000313" key="5">
    <source>
        <dbReference type="Proteomes" id="UP000824540"/>
    </source>
</evidence>
<organism evidence="4 5">
    <name type="scientific">Albula glossodonta</name>
    <name type="common">roundjaw bonefish</name>
    <dbReference type="NCBI Taxonomy" id="121402"/>
    <lineage>
        <taxon>Eukaryota</taxon>
        <taxon>Metazoa</taxon>
        <taxon>Chordata</taxon>
        <taxon>Craniata</taxon>
        <taxon>Vertebrata</taxon>
        <taxon>Euteleostomi</taxon>
        <taxon>Actinopterygii</taxon>
        <taxon>Neopterygii</taxon>
        <taxon>Teleostei</taxon>
        <taxon>Albuliformes</taxon>
        <taxon>Albulidae</taxon>
        <taxon>Albula</taxon>
    </lineage>
</organism>
<dbReference type="GO" id="GO:0005178">
    <property type="term" value="F:integrin binding"/>
    <property type="evidence" value="ECO:0007669"/>
    <property type="project" value="InterPro"/>
</dbReference>
<feature type="domain" description="Ig-like" evidence="3">
    <location>
        <begin position="110"/>
        <end position="212"/>
    </location>
</feature>
<dbReference type="Pfam" id="PF07679">
    <property type="entry name" value="I-set"/>
    <property type="match status" value="1"/>
</dbReference>
<dbReference type="PANTHER" id="PTHR13771">
    <property type="entry name" value="INTERCELLULAR ADHESION MOLECULE"/>
    <property type="match status" value="1"/>
</dbReference>
<keyword evidence="5" id="KW-1185">Reference proteome</keyword>